<comment type="caution">
    <text evidence="1">The sequence shown here is derived from an EMBL/GenBank/DDBJ whole genome shotgun (WGS) entry which is preliminary data.</text>
</comment>
<protein>
    <submittedName>
        <fullName evidence="1">Uncharacterized protein</fullName>
    </submittedName>
</protein>
<accession>A0ACA9TWN3</accession>
<evidence type="ECO:0000313" key="1">
    <source>
        <dbReference type="EMBL" id="CAG9945375.1"/>
    </source>
</evidence>
<keyword evidence="2" id="KW-1185">Reference proteome</keyword>
<evidence type="ECO:0000313" key="2">
    <source>
        <dbReference type="Proteomes" id="UP000836387"/>
    </source>
</evidence>
<reference evidence="1" key="2">
    <citation type="submission" date="2021-10" db="EMBL/GenBank/DDBJ databases">
        <authorList>
            <person name="Piombo E."/>
        </authorList>
    </citation>
    <scope>NUCLEOTIDE SEQUENCE</scope>
</reference>
<organism evidence="1 2">
    <name type="scientific">Clonostachys rosea f. rosea IK726</name>
    <dbReference type="NCBI Taxonomy" id="1349383"/>
    <lineage>
        <taxon>Eukaryota</taxon>
        <taxon>Fungi</taxon>
        <taxon>Dikarya</taxon>
        <taxon>Ascomycota</taxon>
        <taxon>Pezizomycotina</taxon>
        <taxon>Sordariomycetes</taxon>
        <taxon>Hypocreomycetidae</taxon>
        <taxon>Hypocreales</taxon>
        <taxon>Bionectriaceae</taxon>
        <taxon>Clonostachys</taxon>
    </lineage>
</organism>
<name>A0ACA9TWN3_BIOOC</name>
<sequence>MDPPGIEPPPSLEQEGELSSRSLSSSSLPSPFDSPIDQSFISGGYVSQNAARLVWQAQPKTHLDLQPFCLAFHDAWPYLDQLPRFNEETHALPPSQGAPNSFHHAPSHQLQLGGVYQPSSQYFMEQPQPVYPVPSPAIPPPINVPSVGSDMDYRTNLTAQWYNATQNAESDAFGPTARVLGNTEQYVGNSLHTQHQTSPKGSLPVQRGRRESKKGQTPAVRKFRCTFCCDSFKDKYTWSRHELTLHLNLDRWKCTPFGLLTVSPLDGTPVCSYCGFDNPTEAHFKEHEGLECDKEKVFARKDNLVHHLKSAHKVKAVPPWAKTWSLEPPNVTSRCGFCDERFASWDERKEHLTEHFHQGKTMWDWEGEHDFAPEIAAQVRKAIPPYMIAAKSAERENSMARYRSLLKSAKPYPHI</sequence>
<dbReference type="Proteomes" id="UP000836387">
    <property type="component" value="Unassembled WGS sequence"/>
</dbReference>
<proteinExistence type="predicted"/>
<dbReference type="EMBL" id="CADEHS020000009">
    <property type="protein sequence ID" value="CAG9945375.1"/>
    <property type="molecule type" value="Genomic_DNA"/>
</dbReference>
<gene>
    <name evidence="1" type="ORF">CRV2_00012109</name>
</gene>
<reference evidence="1" key="1">
    <citation type="submission" date="2020-04" db="EMBL/GenBank/DDBJ databases">
        <authorList>
            <person name="Broberg M."/>
        </authorList>
    </citation>
    <scope>NUCLEOTIDE SEQUENCE</scope>
</reference>